<dbReference type="EMBL" id="JAVSKO010000004">
    <property type="protein sequence ID" value="MDT3468643.1"/>
    <property type="molecule type" value="Genomic_DNA"/>
</dbReference>
<evidence type="ECO:0000313" key="2">
    <source>
        <dbReference type="Proteomes" id="UP001251948"/>
    </source>
</evidence>
<protein>
    <submittedName>
        <fullName evidence="1">Uncharacterized protein</fullName>
    </submittedName>
</protein>
<organism evidence="1 2">
    <name type="scientific">Stenotrophomonas maltophilia</name>
    <name type="common">Pseudomonas maltophilia</name>
    <name type="synonym">Xanthomonas maltophilia</name>
    <dbReference type="NCBI Taxonomy" id="40324"/>
    <lineage>
        <taxon>Bacteria</taxon>
        <taxon>Pseudomonadati</taxon>
        <taxon>Pseudomonadota</taxon>
        <taxon>Gammaproteobacteria</taxon>
        <taxon>Lysobacterales</taxon>
        <taxon>Lysobacteraceae</taxon>
        <taxon>Stenotrophomonas</taxon>
        <taxon>Stenotrophomonas maltophilia group</taxon>
    </lineage>
</organism>
<dbReference type="AlphaFoldDB" id="A0AAJ2MT49"/>
<reference evidence="1" key="1">
    <citation type="submission" date="2023-07" db="EMBL/GenBank/DDBJ databases">
        <title>Comparative genomics of clinical Stenotrophomonas maltophilia isolates reveals regions of diversity which correlate with colonization and persistence in vivo.</title>
        <authorList>
            <person name="Mcdaniel M.S."/>
            <person name="Swords W.E."/>
            <person name="Sumpter N.A."/>
            <person name="Lindgren N.R."/>
            <person name="Billiot C.E."/>
        </authorList>
    </citation>
    <scope>NUCLEOTIDE SEQUENCE</scope>
    <source>
        <strain evidence="1">Ism4</strain>
    </source>
</reference>
<gene>
    <name evidence="1" type="ORF">ROV92_11665</name>
</gene>
<sequence>MSYPAQAFTVMDAADVPHGQFFRFEENWYFSVLFTNGPTESIGAIQLTGQDAGICWTTPSGRSLAIAFPYTVTLRFDEPPTKPGVMTPAAIYIGDETFFRTHNRINTQFTFGIDGRMIKEDIAAYHGFQAQKWEGWLHDGQKPIAPLFKVGEDQQV</sequence>
<name>A0AAJ2MT49_STEMA</name>
<evidence type="ECO:0000313" key="1">
    <source>
        <dbReference type="EMBL" id="MDT3468643.1"/>
    </source>
</evidence>
<accession>A0AAJ2MT49</accession>
<proteinExistence type="predicted"/>
<dbReference type="Proteomes" id="UP001251948">
    <property type="component" value="Unassembled WGS sequence"/>
</dbReference>
<dbReference type="RefSeq" id="WP_312562322.1">
    <property type="nucleotide sequence ID" value="NZ_JAVSKO010000004.1"/>
</dbReference>
<comment type="caution">
    <text evidence="1">The sequence shown here is derived from an EMBL/GenBank/DDBJ whole genome shotgun (WGS) entry which is preliminary data.</text>
</comment>